<dbReference type="AlphaFoldDB" id="A0A3D1JFR1"/>
<evidence type="ECO:0000313" key="3">
    <source>
        <dbReference type="Proteomes" id="UP000253922"/>
    </source>
</evidence>
<dbReference type="EMBL" id="DF967966">
    <property type="protein sequence ID" value="GAP08593.1"/>
    <property type="molecule type" value="Genomic_DNA"/>
</dbReference>
<name>A0A3D1JFR1_9CHLR</name>
<sequence length="61" mass="6321">MEAILKSAAASQDAIVQTRQGGLNFHRPSHPISIALSKAGQVLIAAPVLLTLSPGQAFTAR</sequence>
<organism evidence="2 4">
    <name type="scientific">Anaerolinea thermolimosa</name>
    <dbReference type="NCBI Taxonomy" id="229919"/>
    <lineage>
        <taxon>Bacteria</taxon>
        <taxon>Bacillati</taxon>
        <taxon>Chloroflexota</taxon>
        <taxon>Anaerolineae</taxon>
        <taxon>Anaerolineales</taxon>
        <taxon>Anaerolineaceae</taxon>
        <taxon>Anaerolinea</taxon>
    </lineage>
</organism>
<keyword evidence="3" id="KW-1185">Reference proteome</keyword>
<evidence type="ECO:0000313" key="2">
    <source>
        <dbReference type="EMBL" id="HCE17419.1"/>
    </source>
</evidence>
<reference evidence="3" key="2">
    <citation type="submission" date="2015-07" db="EMBL/GenBank/DDBJ databases">
        <title>Draft Genome Sequences of Anaerolinea thermolimosa IMO-1, Bellilinea caldifistulae GOMI-1, Leptolinea tardivitalis YMTK-2, Levilinea saccharolytica KIBI-1,Longilinea arvoryzae KOME-1, Previously Described as Members of the Anaerolineaceae (Chloroflexi).</title>
        <authorList>
            <person name="Sekiguchi Y."/>
            <person name="Ohashi A."/>
            <person name="Matsuura N."/>
            <person name="Tourlousse M.D."/>
        </authorList>
    </citation>
    <scope>NUCLEOTIDE SEQUENCE [LARGE SCALE GENOMIC DNA]</scope>
    <source>
        <strain evidence="3">IMO-1</strain>
    </source>
</reference>
<evidence type="ECO:0000313" key="4">
    <source>
        <dbReference type="Proteomes" id="UP000264141"/>
    </source>
</evidence>
<evidence type="ECO:0000313" key="1">
    <source>
        <dbReference type="EMBL" id="GAP08593.1"/>
    </source>
</evidence>
<protein>
    <submittedName>
        <fullName evidence="2">Uncharacterized protein</fullName>
    </submittedName>
</protein>
<dbReference type="STRING" id="229919.GCA_001050195_03433"/>
<accession>A0A3D1JFR1</accession>
<dbReference type="Proteomes" id="UP000264141">
    <property type="component" value="Unassembled WGS sequence"/>
</dbReference>
<gene>
    <name evidence="1" type="ORF">ATHL_03498</name>
    <name evidence="2" type="ORF">DEQ80_06135</name>
</gene>
<reference evidence="2 4" key="3">
    <citation type="journal article" date="2018" name="Nat. Biotechnol.">
        <title>A standardized bacterial taxonomy based on genome phylogeny substantially revises the tree of life.</title>
        <authorList>
            <person name="Parks D.H."/>
            <person name="Chuvochina M."/>
            <person name="Waite D.W."/>
            <person name="Rinke C."/>
            <person name="Skarshewski A."/>
            <person name="Chaumeil P.A."/>
            <person name="Hugenholtz P."/>
        </authorList>
    </citation>
    <scope>NUCLEOTIDE SEQUENCE [LARGE SCALE GENOMIC DNA]</scope>
    <source>
        <strain evidence="2">UBA8781</strain>
    </source>
</reference>
<dbReference type="RefSeq" id="WP_062196299.1">
    <property type="nucleotide sequence ID" value="NZ_DF967966.1"/>
</dbReference>
<dbReference type="Proteomes" id="UP000253922">
    <property type="component" value="Unassembled WGS sequence"/>
</dbReference>
<reference evidence="1" key="1">
    <citation type="journal article" date="2015" name="Genome Announc.">
        <title>Draft Genome Sequences of Anaerolinea thermolimosa IMO-1, Bellilinea caldifistulae GOMI-1, Leptolinea tardivitalis YMTK-2, Levilinea saccharolytica KIBI-1, Longilinea arvoryzae KOME-1, Previously Described as Members of the Class Anaerolineae (Chloroflexi).</title>
        <authorList>
            <person name="Matsuura N."/>
            <person name="Tourlousse M.D."/>
            <person name="Ohashi A."/>
            <person name="Hugenholtz P."/>
            <person name="Sekiguchi Y."/>
        </authorList>
    </citation>
    <scope>NUCLEOTIDE SEQUENCE</scope>
    <source>
        <strain evidence="1">IMO-1</strain>
    </source>
</reference>
<dbReference type="EMBL" id="DPBP01000026">
    <property type="protein sequence ID" value="HCE17419.1"/>
    <property type="molecule type" value="Genomic_DNA"/>
</dbReference>
<proteinExistence type="predicted"/>